<dbReference type="InterPro" id="IPR011901">
    <property type="entry name" value="Grx2"/>
</dbReference>
<dbReference type="PROSITE" id="PS50404">
    <property type="entry name" value="GST_NTER"/>
    <property type="match status" value="1"/>
</dbReference>
<accession>A0A451CZ07</accession>
<dbReference type="EMBL" id="LR217698">
    <property type="protein sequence ID" value="VFP78588.1"/>
    <property type="molecule type" value="Genomic_DNA"/>
</dbReference>
<dbReference type="RefSeq" id="WP_157991913.1">
    <property type="nucleotide sequence ID" value="NZ_LR217698.1"/>
</dbReference>
<dbReference type="NCBIfam" id="NF007702">
    <property type="entry name" value="PRK10387.1"/>
    <property type="match status" value="1"/>
</dbReference>
<protein>
    <submittedName>
        <fullName evidence="2">Glutaredoxin 2</fullName>
    </submittedName>
</protein>
<dbReference type="Proteomes" id="UP000294364">
    <property type="component" value="Chromosome"/>
</dbReference>
<dbReference type="Pfam" id="PF04399">
    <property type="entry name" value="Glutaredoxin2_C"/>
    <property type="match status" value="1"/>
</dbReference>
<dbReference type="Gene3D" id="1.20.1050.10">
    <property type="match status" value="1"/>
</dbReference>
<reference evidence="2 3" key="1">
    <citation type="submission" date="2019-02" db="EMBL/GenBank/DDBJ databases">
        <authorList>
            <person name="Manzano-Marin A."/>
            <person name="Manzano-Marin A."/>
        </authorList>
    </citation>
    <scope>NUCLEOTIDE SEQUENCE [LARGE SCALE GENOMIC DNA]</scope>
    <source>
        <strain evidence="2 3">ErCicurtihirsuta</strain>
    </source>
</reference>
<feature type="domain" description="GST N-terminal" evidence="1">
    <location>
        <begin position="1"/>
        <end position="77"/>
    </location>
</feature>
<dbReference type="InterPro" id="IPR036249">
    <property type="entry name" value="Thioredoxin-like_sf"/>
</dbReference>
<dbReference type="AlphaFoldDB" id="A0A451CZ07"/>
<dbReference type="OrthoDB" id="5291571at2"/>
<evidence type="ECO:0000313" key="3">
    <source>
        <dbReference type="Proteomes" id="UP000294364"/>
    </source>
</evidence>
<dbReference type="NCBIfam" id="TIGR02182">
    <property type="entry name" value="GRXB"/>
    <property type="match status" value="1"/>
</dbReference>
<dbReference type="InterPro" id="IPR036282">
    <property type="entry name" value="Glutathione-S-Trfase_C_sf"/>
</dbReference>
<dbReference type="InterPro" id="IPR007494">
    <property type="entry name" value="Glutaredoxin2_C"/>
</dbReference>
<evidence type="ECO:0000259" key="1">
    <source>
        <dbReference type="PROSITE" id="PS50404"/>
    </source>
</evidence>
<dbReference type="GO" id="GO:0005829">
    <property type="term" value="C:cytosol"/>
    <property type="evidence" value="ECO:0007669"/>
    <property type="project" value="InterPro"/>
</dbReference>
<sequence length="212" mass="25058">MKLYIYEHCPFCIRARMIFGLKNIPMDLIVLMNDDEYTPKYMIGKKMVPILMKQDGSYMSESFDIIMYVDALDQTSSIIGQPRLSVTNWFETVNGYVYKLLMPYLPIPLFYEFSTLEARQYFVNKKEATYGKFSKLKNKRLVLIKDLNEDLCKLDSLMIYPNTINRELSFNDFQIFPLLHLLHLISEIKYPSSVENYYSYMAKKTKISPLFT</sequence>
<dbReference type="PROSITE" id="PS00195">
    <property type="entry name" value="GLUTAREDOXIN_1"/>
    <property type="match status" value="1"/>
</dbReference>
<name>A0A451CZ07_9GAMM</name>
<gene>
    <name evidence="2" type="primary">grxB</name>
    <name evidence="2" type="ORF">ERCICURT3053_213</name>
</gene>
<organism evidence="2 3">
    <name type="scientific">Candidatus Erwinia haradaeae</name>
    <dbReference type="NCBI Taxonomy" id="1922217"/>
    <lineage>
        <taxon>Bacteria</taxon>
        <taxon>Pseudomonadati</taxon>
        <taxon>Pseudomonadota</taxon>
        <taxon>Gammaproteobacteria</taxon>
        <taxon>Enterobacterales</taxon>
        <taxon>Erwiniaceae</taxon>
        <taxon>Erwinia</taxon>
    </lineage>
</organism>
<dbReference type="SUPFAM" id="SSF52833">
    <property type="entry name" value="Thioredoxin-like"/>
    <property type="match status" value="1"/>
</dbReference>
<dbReference type="SUPFAM" id="SSF47616">
    <property type="entry name" value="GST C-terminal domain-like"/>
    <property type="match status" value="1"/>
</dbReference>
<dbReference type="Pfam" id="PF13417">
    <property type="entry name" value="GST_N_3"/>
    <property type="match status" value="1"/>
</dbReference>
<evidence type="ECO:0000313" key="2">
    <source>
        <dbReference type="EMBL" id="VFP78588.1"/>
    </source>
</evidence>
<dbReference type="InterPro" id="IPR011767">
    <property type="entry name" value="GLR_AS"/>
</dbReference>
<dbReference type="InterPro" id="IPR004045">
    <property type="entry name" value="Glutathione_S-Trfase_N"/>
</dbReference>
<proteinExistence type="predicted"/>
<dbReference type="Gene3D" id="3.40.30.10">
    <property type="entry name" value="Glutaredoxin"/>
    <property type="match status" value="1"/>
</dbReference>